<dbReference type="AlphaFoldDB" id="C0D4V5"/>
<dbReference type="Proteomes" id="UP000004756">
    <property type="component" value="Unassembled WGS sequence"/>
</dbReference>
<proteinExistence type="predicted"/>
<accession>C0D4V5</accession>
<dbReference type="InterPro" id="IPR007163">
    <property type="entry name" value="VCA0040-like"/>
</dbReference>
<feature type="transmembrane region" description="Helical" evidence="1">
    <location>
        <begin position="196"/>
        <end position="219"/>
    </location>
</feature>
<organism evidence="2 3">
    <name type="scientific">[Clostridium] asparagiforme DSM 15981</name>
    <dbReference type="NCBI Taxonomy" id="518636"/>
    <lineage>
        <taxon>Bacteria</taxon>
        <taxon>Bacillati</taxon>
        <taxon>Bacillota</taxon>
        <taxon>Clostridia</taxon>
        <taxon>Lachnospirales</taxon>
        <taxon>Lachnospiraceae</taxon>
        <taxon>Enterocloster</taxon>
    </lineage>
</organism>
<dbReference type="EMBL" id="ACCJ01000351">
    <property type="protein sequence ID" value="EEG53634.1"/>
    <property type="molecule type" value="Genomic_DNA"/>
</dbReference>
<protein>
    <recommendedName>
        <fullName evidence="4">DUF368 domain-containing protein</fullName>
    </recommendedName>
</protein>
<evidence type="ECO:0008006" key="4">
    <source>
        <dbReference type="Google" id="ProtNLM"/>
    </source>
</evidence>
<feature type="transmembrane region" description="Helical" evidence="1">
    <location>
        <begin position="255"/>
        <end position="272"/>
    </location>
</feature>
<sequence>MWEKENTMNREGITTILKGMWIGGTMTVPGVSGGSMAMIMGIYDRLITSVSSFFKHPKESVTFLALFVGGAGLGMILFARLINTLLTGPADIPVRFFFLGAVAGGVPMIYREAGVKRLDAKAFIYPAVGIALVALLALLPQGLFGPQEGAGLLGMLLQLLGGVIIAVGLVLPGISVSQMLYMLGIYEGIMENIGNLNILPLIPLGIGVVGGIFLTTKVLERLMERHPQPTYLIILGFMFGSLPELFPGIPAGGALVFSALTAAAGFAALYAMSRREAAAA</sequence>
<dbReference type="PANTHER" id="PTHR37308">
    <property type="entry name" value="INTEGRAL MEMBRANE PROTEIN"/>
    <property type="match status" value="1"/>
</dbReference>
<reference evidence="2 3" key="1">
    <citation type="submission" date="2009-02" db="EMBL/GenBank/DDBJ databases">
        <title>Draft genome sequence of Clostridium asparagiforme (DSM 15981).</title>
        <authorList>
            <person name="Sudarsanam P."/>
            <person name="Ley R."/>
            <person name="Guruge J."/>
            <person name="Turnbaugh P.J."/>
            <person name="Mahowald M."/>
            <person name="Liep D."/>
            <person name="Gordon J."/>
        </authorList>
    </citation>
    <scope>NUCLEOTIDE SEQUENCE [LARGE SCALE GENOMIC DNA]</scope>
    <source>
        <strain evidence="2 3">DSM 15981</strain>
    </source>
</reference>
<evidence type="ECO:0000313" key="2">
    <source>
        <dbReference type="EMBL" id="EEG53634.1"/>
    </source>
</evidence>
<feature type="transmembrane region" description="Helical" evidence="1">
    <location>
        <begin position="152"/>
        <end position="176"/>
    </location>
</feature>
<keyword evidence="1" id="KW-0812">Transmembrane</keyword>
<feature type="transmembrane region" description="Helical" evidence="1">
    <location>
        <begin position="63"/>
        <end position="82"/>
    </location>
</feature>
<evidence type="ECO:0000313" key="3">
    <source>
        <dbReference type="Proteomes" id="UP000004756"/>
    </source>
</evidence>
<gene>
    <name evidence="2" type="ORF">CLOSTASPAR_04301</name>
</gene>
<comment type="caution">
    <text evidence="2">The sequence shown here is derived from an EMBL/GenBank/DDBJ whole genome shotgun (WGS) entry which is preliminary data.</text>
</comment>
<feature type="transmembrane region" description="Helical" evidence="1">
    <location>
        <begin position="122"/>
        <end position="140"/>
    </location>
</feature>
<name>C0D4V5_9FIRM</name>
<feature type="transmembrane region" description="Helical" evidence="1">
    <location>
        <begin position="94"/>
        <end position="110"/>
    </location>
</feature>
<keyword evidence="1" id="KW-0472">Membrane</keyword>
<feature type="transmembrane region" description="Helical" evidence="1">
    <location>
        <begin position="21"/>
        <end position="43"/>
    </location>
</feature>
<dbReference type="PANTHER" id="PTHR37308:SF1">
    <property type="entry name" value="POLYPRENYL-PHOSPHATE TRANSPORTER"/>
    <property type="match status" value="1"/>
</dbReference>
<dbReference type="Pfam" id="PF04018">
    <property type="entry name" value="VCA0040-like"/>
    <property type="match status" value="1"/>
</dbReference>
<dbReference type="HOGENOM" id="CLU_055621_2_1_9"/>
<keyword evidence="3" id="KW-1185">Reference proteome</keyword>
<keyword evidence="1" id="KW-1133">Transmembrane helix</keyword>
<evidence type="ECO:0000256" key="1">
    <source>
        <dbReference type="SAM" id="Phobius"/>
    </source>
</evidence>